<reference evidence="2" key="1">
    <citation type="submission" date="2015-09" db="EMBL/GenBank/DDBJ databases">
        <authorList>
            <person name="Daims H."/>
        </authorList>
    </citation>
    <scope>NUCLEOTIDE SEQUENCE [LARGE SCALE GENOMIC DNA]</scope>
</reference>
<organism evidence="1 2">
    <name type="scientific">Candidatus Nitrospira inopinata</name>
    <dbReference type="NCBI Taxonomy" id="1715989"/>
    <lineage>
        <taxon>Bacteria</taxon>
        <taxon>Pseudomonadati</taxon>
        <taxon>Nitrospirota</taxon>
        <taxon>Nitrospiria</taxon>
        <taxon>Nitrospirales</taxon>
        <taxon>Nitrospiraceae</taxon>
        <taxon>Nitrospira</taxon>
    </lineage>
</organism>
<proteinExistence type="predicted"/>
<evidence type="ECO:0000313" key="2">
    <source>
        <dbReference type="Proteomes" id="UP000066284"/>
    </source>
</evidence>
<dbReference type="Proteomes" id="UP000066284">
    <property type="component" value="Chromosome 1"/>
</dbReference>
<evidence type="ECO:0000313" key="1">
    <source>
        <dbReference type="EMBL" id="CUQ66152.1"/>
    </source>
</evidence>
<sequence length="28" mass="2979">MGVSGAKVEQVVGFVGRFIGLTADILQW</sequence>
<gene>
    <name evidence="1" type="ORF">NITINOP_1177</name>
</gene>
<keyword evidence="2" id="KW-1185">Reference proteome</keyword>
<name>A0A0S4KSH5_9BACT</name>
<dbReference type="STRING" id="1715989.NITINOP_1177"/>
<protein>
    <submittedName>
        <fullName evidence="1">Uncharacterized protein</fullName>
    </submittedName>
</protein>
<dbReference type="AlphaFoldDB" id="A0A0S4KSH5"/>
<accession>A0A0S4KSH5</accession>
<dbReference type="KEGG" id="nio:NITINOP_1177"/>
<dbReference type="EMBL" id="LN885086">
    <property type="protein sequence ID" value="CUQ66152.1"/>
    <property type="molecule type" value="Genomic_DNA"/>
</dbReference>